<dbReference type="CDD" id="cd09120">
    <property type="entry name" value="PLDc_DNaseII_1"/>
    <property type="match status" value="1"/>
</dbReference>
<keyword evidence="4" id="KW-1185">Reference proteome</keyword>
<dbReference type="GeneID" id="20328009"/>
<evidence type="ECO:0000256" key="2">
    <source>
        <dbReference type="ARBA" id="ARBA00022801"/>
    </source>
</evidence>
<evidence type="ECO:0000313" key="3">
    <source>
        <dbReference type="EMBL" id="KER27207.1"/>
    </source>
</evidence>
<comment type="similarity">
    <text evidence="1">Belongs to the DNase II family.</text>
</comment>
<reference evidence="3 4" key="1">
    <citation type="submission" date="2013-11" db="EMBL/GenBank/DDBJ databases">
        <title>Opisthorchis viverrini - life in the bile duct.</title>
        <authorList>
            <person name="Young N.D."/>
            <person name="Nagarajan N."/>
            <person name="Lin S.J."/>
            <person name="Korhonen P.K."/>
            <person name="Jex A.R."/>
            <person name="Hall R.S."/>
            <person name="Safavi-Hemami H."/>
            <person name="Kaewkong W."/>
            <person name="Bertrand D."/>
            <person name="Gao S."/>
            <person name="Seet Q."/>
            <person name="Wongkham S."/>
            <person name="Teh B.T."/>
            <person name="Wongkham C."/>
            <person name="Intapan P.M."/>
            <person name="Maleewong W."/>
            <person name="Yang X."/>
            <person name="Hu M."/>
            <person name="Wang Z."/>
            <person name="Hofmann A."/>
            <person name="Sternberg P.W."/>
            <person name="Tan P."/>
            <person name="Wang J."/>
            <person name="Gasser R.B."/>
        </authorList>
    </citation>
    <scope>NUCLEOTIDE SEQUENCE [LARGE SCALE GENOMIC DNA]</scope>
</reference>
<dbReference type="InterPro" id="IPR004947">
    <property type="entry name" value="DNase_II"/>
</dbReference>
<dbReference type="KEGG" id="ovi:T265_13842"/>
<evidence type="ECO:0000256" key="1">
    <source>
        <dbReference type="ARBA" id="ARBA00007527"/>
    </source>
</evidence>
<dbReference type="AlphaFoldDB" id="A0A074ZN97"/>
<dbReference type="Pfam" id="PF03265">
    <property type="entry name" value="DNase_II"/>
    <property type="match status" value="1"/>
</dbReference>
<evidence type="ECO:0000313" key="4">
    <source>
        <dbReference type="Proteomes" id="UP000054324"/>
    </source>
</evidence>
<name>A0A074ZN97_OPIVI</name>
<dbReference type="GO" id="GO:0004531">
    <property type="term" value="F:deoxyribonuclease II activity"/>
    <property type="evidence" value="ECO:0007669"/>
    <property type="project" value="InterPro"/>
</dbReference>
<keyword evidence="2" id="KW-0378">Hydrolase</keyword>
<gene>
    <name evidence="3" type="ORF">T265_13842</name>
</gene>
<dbReference type="GO" id="GO:0006309">
    <property type="term" value="P:apoptotic DNA fragmentation"/>
    <property type="evidence" value="ECO:0007669"/>
    <property type="project" value="TreeGrafter"/>
</dbReference>
<accession>A0A074ZN97</accession>
<dbReference type="PANTHER" id="PTHR10858:SF23">
    <property type="entry name" value="DEOXYRIBONUCLEASE II"/>
    <property type="match status" value="1"/>
</dbReference>
<proteinExistence type="inferred from homology"/>
<dbReference type="OrthoDB" id="10261598at2759"/>
<sequence>MFTGLVLILLSVRFMFTNAVSCLDDDGNPVEWFIGYKFPDGFEYAFLLPTVKSWRKSQYTIDKGGMMKNTYDAMYALSGKANSFYGMYNDEWPVLRSDHYWWGHMKGAFAFDLSHDGLWIIHSIPKLSEVNGSYQYPHTGRVYGQHLFCVSLPASSIPSLVNQLAVSRPLIQDSYIDPKLVADYESLVSLFNHKRVTETVQAVADFDSVQGGLTMKHFSKASDYGKDLYASLVAPALGLGLSVETWQHGDKEPSVCNLTTPMVFNVQHLIFRELNLNFSTYYDHSKWAVTLQPTRLTKSTEMWLCLGDINRQYSQMRRGGGTMCIQNTGLWEAFDSLITRVEPCAVVCTTPSNHA</sequence>
<dbReference type="CTD" id="20328009"/>
<dbReference type="Proteomes" id="UP000054324">
    <property type="component" value="Unassembled WGS sequence"/>
</dbReference>
<dbReference type="STRING" id="6198.A0A074ZN97"/>
<organism evidence="3 4">
    <name type="scientific">Opisthorchis viverrini</name>
    <name type="common">Southeast Asian liver fluke</name>
    <dbReference type="NCBI Taxonomy" id="6198"/>
    <lineage>
        <taxon>Eukaryota</taxon>
        <taxon>Metazoa</taxon>
        <taxon>Spiralia</taxon>
        <taxon>Lophotrochozoa</taxon>
        <taxon>Platyhelminthes</taxon>
        <taxon>Trematoda</taxon>
        <taxon>Digenea</taxon>
        <taxon>Opisthorchiida</taxon>
        <taxon>Opisthorchiata</taxon>
        <taxon>Opisthorchiidae</taxon>
        <taxon>Opisthorchis</taxon>
    </lineage>
</organism>
<dbReference type="PANTHER" id="PTHR10858">
    <property type="entry name" value="DEOXYRIBONUCLEASE II"/>
    <property type="match status" value="1"/>
</dbReference>
<dbReference type="EMBL" id="KL596729">
    <property type="protein sequence ID" value="KER27207.1"/>
    <property type="molecule type" value="Genomic_DNA"/>
</dbReference>
<dbReference type="RefSeq" id="XP_009169084.1">
    <property type="nucleotide sequence ID" value="XM_009170820.1"/>
</dbReference>
<protein>
    <submittedName>
        <fullName evidence="3">Uncharacterized protein</fullName>
    </submittedName>
</protein>